<organism evidence="3 4">
    <name type="scientific">Polystyrenella longa</name>
    <dbReference type="NCBI Taxonomy" id="2528007"/>
    <lineage>
        <taxon>Bacteria</taxon>
        <taxon>Pseudomonadati</taxon>
        <taxon>Planctomycetota</taxon>
        <taxon>Planctomycetia</taxon>
        <taxon>Planctomycetales</taxon>
        <taxon>Planctomycetaceae</taxon>
        <taxon>Polystyrenella</taxon>
    </lineage>
</organism>
<dbReference type="EMBL" id="CP036281">
    <property type="protein sequence ID" value="QDU81019.1"/>
    <property type="molecule type" value="Genomic_DNA"/>
</dbReference>
<keyword evidence="2" id="KW-0472">Membrane</keyword>
<evidence type="ECO:0000256" key="1">
    <source>
        <dbReference type="SAM" id="MobiDB-lite"/>
    </source>
</evidence>
<keyword evidence="4" id="KW-1185">Reference proteome</keyword>
<keyword evidence="2" id="KW-1133">Transmembrane helix</keyword>
<gene>
    <name evidence="3" type="ORF">Pla110_27560</name>
</gene>
<dbReference type="AlphaFoldDB" id="A0A518CP68"/>
<name>A0A518CP68_9PLAN</name>
<keyword evidence="2" id="KW-0812">Transmembrane</keyword>
<protein>
    <submittedName>
        <fullName evidence="3">Uncharacterized protein</fullName>
    </submittedName>
</protein>
<proteinExistence type="predicted"/>
<feature type="region of interest" description="Disordered" evidence="1">
    <location>
        <begin position="177"/>
        <end position="200"/>
    </location>
</feature>
<reference evidence="3 4" key="1">
    <citation type="submission" date="2019-02" db="EMBL/GenBank/DDBJ databases">
        <title>Deep-cultivation of Planctomycetes and their phenomic and genomic characterization uncovers novel biology.</title>
        <authorList>
            <person name="Wiegand S."/>
            <person name="Jogler M."/>
            <person name="Boedeker C."/>
            <person name="Pinto D."/>
            <person name="Vollmers J."/>
            <person name="Rivas-Marin E."/>
            <person name="Kohn T."/>
            <person name="Peeters S.H."/>
            <person name="Heuer A."/>
            <person name="Rast P."/>
            <person name="Oberbeckmann S."/>
            <person name="Bunk B."/>
            <person name="Jeske O."/>
            <person name="Meyerdierks A."/>
            <person name="Storesund J.E."/>
            <person name="Kallscheuer N."/>
            <person name="Luecker S."/>
            <person name="Lage O.M."/>
            <person name="Pohl T."/>
            <person name="Merkel B.J."/>
            <person name="Hornburger P."/>
            <person name="Mueller R.-W."/>
            <person name="Bruemmer F."/>
            <person name="Labrenz M."/>
            <person name="Spormann A.M."/>
            <person name="Op den Camp H."/>
            <person name="Overmann J."/>
            <person name="Amann R."/>
            <person name="Jetten M.S.M."/>
            <person name="Mascher T."/>
            <person name="Medema M.H."/>
            <person name="Devos D.P."/>
            <person name="Kaster A.-K."/>
            <person name="Ovreas L."/>
            <person name="Rohde M."/>
            <person name="Galperin M.Y."/>
            <person name="Jogler C."/>
        </authorList>
    </citation>
    <scope>NUCLEOTIDE SEQUENCE [LARGE SCALE GENOMIC DNA]</scope>
    <source>
        <strain evidence="3 4">Pla110</strain>
    </source>
</reference>
<feature type="transmembrane region" description="Helical" evidence="2">
    <location>
        <begin position="387"/>
        <end position="409"/>
    </location>
</feature>
<evidence type="ECO:0000313" key="4">
    <source>
        <dbReference type="Proteomes" id="UP000317178"/>
    </source>
</evidence>
<dbReference type="KEGG" id="plon:Pla110_27560"/>
<feature type="transmembrane region" description="Helical" evidence="2">
    <location>
        <begin position="416"/>
        <end position="440"/>
    </location>
</feature>
<evidence type="ECO:0000256" key="2">
    <source>
        <dbReference type="SAM" id="Phobius"/>
    </source>
</evidence>
<accession>A0A518CP68</accession>
<evidence type="ECO:0000313" key="3">
    <source>
        <dbReference type="EMBL" id="QDU81019.1"/>
    </source>
</evidence>
<sequence length="596" mass="67948">MVLFVGLFASTQLHAHPISLTNAYIRVFPDKVSAKIEIFVEDLYLFHDLKPNDQDLLEPDTLRKGIELHKEFLAKHFQILDKDGNQLKGTVVDVREFDIPEEGLPLASLMFFQLTYTLEYDVDKPEYLTFLQDMGNQDIGVPAETQLRVLQEGAKRRKEKLMLPGEPFTLRFNWENPEMTDSSFNAGETTEGEEGDSDEEELLGITSYGAVYSFLYIEPREIRHEILIPVVTLEQSVEIPRADSAFLTIKEQPKAREAIEKFLKSKNKVEVNGQLIEPEIDRIDFYGLDFRDFAQQAPDQNVSMANGRVGVIISYPLNQPPEEVKMTWDFFNRYLWDVKGTVYVNDKTIKTELSRLNEENTYTWVSESVVEPYREIEPYDVTLPKPVAYPVSIPALLCLGIAVVTLFVGRKYTLPGILVAVALGLAFLPIARIDAATWIAPPARLSEEESKTLFEELLGNVYYAMENRQEERIYDGLEHAVAGEMLSDLYLKMKKELVIEEQGGPVARVTDIKIQAMEIGKPAQEPTAKKVDPRAFTVDCTWQVVGTVEHWGHIHSRTIEYQALFVVSPVEGKWKITALTVESENRIKYETRLRGI</sequence>
<feature type="compositionally biased region" description="Acidic residues" evidence="1">
    <location>
        <begin position="190"/>
        <end position="200"/>
    </location>
</feature>
<dbReference type="Proteomes" id="UP000317178">
    <property type="component" value="Chromosome"/>
</dbReference>